<dbReference type="EMBL" id="FO203527">
    <property type="protein sequence ID" value="CCO61739.1"/>
    <property type="molecule type" value="Genomic_DNA"/>
</dbReference>
<dbReference type="Pfam" id="PF07285">
    <property type="entry name" value="DUF1444"/>
    <property type="match status" value="1"/>
</dbReference>
<dbReference type="OrthoDB" id="6304170at2"/>
<dbReference type="KEGG" id="vni:VIBNI_B2030"/>
<gene>
    <name evidence="2" type="ORF">VIBNI_B2030</name>
</gene>
<name>U4KI23_9VIBR</name>
<reference evidence="2 3" key="1">
    <citation type="journal article" date="2013" name="ISME J.">
        <title>Comparative genomics of pathogenic lineages of Vibrio nigripulchritudo identifies virulence-associated traits.</title>
        <authorList>
            <person name="Goudenege D."/>
            <person name="Labreuche Y."/>
            <person name="Krin E."/>
            <person name="Ansquer D."/>
            <person name="Mangenot S."/>
            <person name="Calteau A."/>
            <person name="Medigue C."/>
            <person name="Mazel D."/>
            <person name="Polz M.F."/>
            <person name="Le Roux F."/>
        </authorList>
    </citation>
    <scope>NUCLEOTIDE SEQUENCE [LARGE SCALE GENOMIC DNA]</scope>
    <source>
        <strain evidence="3">SnF1</strain>
    </source>
</reference>
<evidence type="ECO:0008006" key="4">
    <source>
        <dbReference type="Google" id="ProtNLM"/>
    </source>
</evidence>
<evidence type="ECO:0000313" key="2">
    <source>
        <dbReference type="EMBL" id="CCO61739.1"/>
    </source>
</evidence>
<protein>
    <recommendedName>
        <fullName evidence="4">DUF1444 domain-containing protein</fullName>
    </recommendedName>
</protein>
<dbReference type="PATRIC" id="fig|1260221.3.peg.5586"/>
<evidence type="ECO:0000313" key="3">
    <source>
        <dbReference type="Proteomes" id="UP000016895"/>
    </source>
</evidence>
<sequence length="298" mass="33749">MNLFKRLAASFCLLSVCSLTFANPNVTSKEFTNKFYDLISKADSEYTYQIESDLKILGKEVNKADKTEKVNHIIYLGNAYNQYLSNPENLDEVLKKRLKNSLNREILTANTEVSSLVPVIKNRNYIAATMEQLKQAGSKATEFPLYFRELNDDLIILFAFDSEEAVRYATPQEIEKLNLGEVAQDIASDNIRGYYDKVGTSIQMLEGEVPVYIFVADETYEASALLTPERLEPLSDLIEGEMVVFVPARNVLLVVDQSNVSSMMLASSLADHVYSEMPYSISPYPYVYSDGKWTRLEL</sequence>
<keyword evidence="3" id="KW-1185">Reference proteome</keyword>
<feature type="signal peptide" evidence="1">
    <location>
        <begin position="1"/>
        <end position="22"/>
    </location>
</feature>
<organism evidence="2 3">
    <name type="scientific">Vibrio nigripulchritudo</name>
    <dbReference type="NCBI Taxonomy" id="28173"/>
    <lineage>
        <taxon>Bacteria</taxon>
        <taxon>Pseudomonadati</taxon>
        <taxon>Pseudomonadota</taxon>
        <taxon>Gammaproteobacteria</taxon>
        <taxon>Vibrionales</taxon>
        <taxon>Vibrionaceae</taxon>
        <taxon>Vibrio</taxon>
    </lineage>
</organism>
<dbReference type="STRING" id="28173.VIBNI_B2030"/>
<dbReference type="RefSeq" id="WP_022562113.1">
    <property type="nucleotide sequence ID" value="NC_022543.1"/>
</dbReference>
<feature type="chain" id="PRO_5004651101" description="DUF1444 domain-containing protein" evidence="1">
    <location>
        <begin position="23"/>
        <end position="298"/>
    </location>
</feature>
<proteinExistence type="predicted"/>
<keyword evidence="1" id="KW-0732">Signal</keyword>
<accession>U4KI23</accession>
<evidence type="ECO:0000256" key="1">
    <source>
        <dbReference type="SAM" id="SignalP"/>
    </source>
</evidence>
<dbReference type="Proteomes" id="UP000016895">
    <property type="component" value="Chromosome 2"/>
</dbReference>
<dbReference type="InterPro" id="IPR010838">
    <property type="entry name" value="DUF1444"/>
</dbReference>
<dbReference type="AlphaFoldDB" id="U4KI23"/>